<proteinExistence type="predicted"/>
<dbReference type="InParanoid" id="A0A1Y2E5F4"/>
<dbReference type="SMART" id="SM00320">
    <property type="entry name" value="WD40"/>
    <property type="match status" value="5"/>
</dbReference>
<keyword evidence="1 3" id="KW-0853">WD repeat</keyword>
<evidence type="ECO:0000256" key="1">
    <source>
        <dbReference type="ARBA" id="ARBA00022574"/>
    </source>
</evidence>
<dbReference type="InterPro" id="IPR036322">
    <property type="entry name" value="WD40_repeat_dom_sf"/>
</dbReference>
<dbReference type="PANTHER" id="PTHR15653:SF0">
    <property type="entry name" value="CONNECTOR OF KINASE TO AP-1, ISOFORM E"/>
    <property type="match status" value="1"/>
</dbReference>
<protein>
    <submittedName>
        <fullName evidence="4">WD40-repeat-containing domain protein</fullName>
    </submittedName>
</protein>
<keyword evidence="2" id="KW-0677">Repeat</keyword>
<dbReference type="InterPro" id="IPR015943">
    <property type="entry name" value="WD40/YVTN_repeat-like_dom_sf"/>
</dbReference>
<dbReference type="AlphaFoldDB" id="A0A1Y2E5F4"/>
<evidence type="ECO:0000256" key="3">
    <source>
        <dbReference type="PROSITE-ProRule" id="PRU00221"/>
    </source>
</evidence>
<feature type="repeat" description="WD" evidence="3">
    <location>
        <begin position="27"/>
        <end position="60"/>
    </location>
</feature>
<evidence type="ECO:0000256" key="2">
    <source>
        <dbReference type="ARBA" id="ARBA00022737"/>
    </source>
</evidence>
<dbReference type="InterPro" id="IPR001680">
    <property type="entry name" value="WD40_rpt"/>
</dbReference>
<dbReference type="Proteomes" id="UP000193467">
    <property type="component" value="Unassembled WGS sequence"/>
</dbReference>
<dbReference type="Gene3D" id="2.130.10.10">
    <property type="entry name" value="YVTN repeat-like/Quinoprotein amine dehydrogenase"/>
    <property type="match status" value="1"/>
</dbReference>
<evidence type="ECO:0000313" key="5">
    <source>
        <dbReference type="Proteomes" id="UP000193467"/>
    </source>
</evidence>
<dbReference type="InterPro" id="IPR051488">
    <property type="entry name" value="WD_repeat_striatin"/>
</dbReference>
<dbReference type="PANTHER" id="PTHR15653">
    <property type="entry name" value="STRIATIN"/>
    <property type="match status" value="1"/>
</dbReference>
<dbReference type="OrthoDB" id="727118at2759"/>
<comment type="caution">
    <text evidence="4">The sequence shown here is derived from an EMBL/GenBank/DDBJ whole genome shotgun (WGS) entry which is preliminary data.</text>
</comment>
<evidence type="ECO:0000313" key="4">
    <source>
        <dbReference type="EMBL" id="ORY66798.1"/>
    </source>
</evidence>
<dbReference type="PROSITE" id="PS50082">
    <property type="entry name" value="WD_REPEATS_2"/>
    <property type="match status" value="2"/>
</dbReference>
<dbReference type="SUPFAM" id="SSF50978">
    <property type="entry name" value="WD40 repeat-like"/>
    <property type="match status" value="1"/>
</dbReference>
<organism evidence="4 5">
    <name type="scientific">Leucosporidium creatinivorum</name>
    <dbReference type="NCBI Taxonomy" id="106004"/>
    <lineage>
        <taxon>Eukaryota</taxon>
        <taxon>Fungi</taxon>
        <taxon>Dikarya</taxon>
        <taxon>Basidiomycota</taxon>
        <taxon>Pucciniomycotina</taxon>
        <taxon>Microbotryomycetes</taxon>
        <taxon>Leucosporidiales</taxon>
        <taxon>Leucosporidium</taxon>
    </lineage>
</organism>
<dbReference type="PRINTS" id="PR00320">
    <property type="entry name" value="GPROTEINBRPT"/>
</dbReference>
<feature type="repeat" description="WD" evidence="3">
    <location>
        <begin position="287"/>
        <end position="314"/>
    </location>
</feature>
<gene>
    <name evidence="4" type="ORF">BCR35DRAFT_181892</name>
</gene>
<sequence length="314" mass="34937">MTVKLWRNLDISASARTSADTEPIITYRGHTAPVTSLAVSTRTGLVYSGSLDSDIRIWRLPDPSFDTYDSFDPTTRVGSISASGDAVWGLQLFENEEGEERMAAISADGYVRVWDTEKRECVKSWDYEGVEAKESSFKRKRIVPTAITLVKSSPTGKGQQLAVAYFDSIVKLFDAETGEERLKLKSSESYGESPPFLRRVRAFADRFLLVDGTPQTQINQITSHPSKRLLATAHEDKFIRLFDLETGDCLHSSLASVGHDTSLRFWNLDLVCTQEIASHRPKATEGILDITAHEQEMVVVSAGADGTVRLWARE</sequence>
<reference evidence="4 5" key="1">
    <citation type="submission" date="2016-07" db="EMBL/GenBank/DDBJ databases">
        <title>Pervasive Adenine N6-methylation of Active Genes in Fungi.</title>
        <authorList>
            <consortium name="DOE Joint Genome Institute"/>
            <person name="Mondo S.J."/>
            <person name="Dannebaum R.O."/>
            <person name="Kuo R.C."/>
            <person name="Labutti K."/>
            <person name="Haridas S."/>
            <person name="Kuo A."/>
            <person name="Salamov A."/>
            <person name="Ahrendt S.R."/>
            <person name="Lipzen A."/>
            <person name="Sullivan W."/>
            <person name="Andreopoulos W.B."/>
            <person name="Clum A."/>
            <person name="Lindquist E."/>
            <person name="Daum C."/>
            <person name="Ramamoorthy G.K."/>
            <person name="Gryganskyi A."/>
            <person name="Culley D."/>
            <person name="Magnuson J.K."/>
            <person name="James T.Y."/>
            <person name="O'Malley M.A."/>
            <person name="Stajich J.E."/>
            <person name="Spatafora J.W."/>
            <person name="Visel A."/>
            <person name="Grigoriev I.V."/>
        </authorList>
    </citation>
    <scope>NUCLEOTIDE SEQUENCE [LARGE SCALE GENOMIC DNA]</scope>
    <source>
        <strain evidence="4 5">62-1032</strain>
    </source>
</reference>
<keyword evidence="5" id="KW-1185">Reference proteome</keyword>
<dbReference type="InterPro" id="IPR020472">
    <property type="entry name" value="WD40_PAC1"/>
</dbReference>
<dbReference type="STRING" id="106004.A0A1Y2E5F4"/>
<accession>A0A1Y2E5F4</accession>
<dbReference type="EMBL" id="MCGR01000062">
    <property type="protein sequence ID" value="ORY66798.1"/>
    <property type="molecule type" value="Genomic_DNA"/>
</dbReference>
<dbReference type="Pfam" id="PF00400">
    <property type="entry name" value="WD40"/>
    <property type="match status" value="3"/>
</dbReference>
<dbReference type="PROSITE" id="PS50294">
    <property type="entry name" value="WD_REPEATS_REGION"/>
    <property type="match status" value="2"/>
</dbReference>
<name>A0A1Y2E5F4_9BASI</name>